<dbReference type="AlphaFoldDB" id="A0A4U5MG40"/>
<gene>
    <name evidence="2" type="ORF">L596_024222</name>
</gene>
<accession>A0A4U5MG40</accession>
<comment type="caution">
    <text evidence="2">The sequence shown here is derived from an EMBL/GenBank/DDBJ whole genome shotgun (WGS) entry which is preliminary data.</text>
</comment>
<keyword evidence="3" id="KW-1185">Reference proteome</keyword>
<dbReference type="Gene3D" id="3.30.450.50">
    <property type="entry name" value="Longin domain"/>
    <property type="match status" value="1"/>
</dbReference>
<name>A0A4U5MG40_STECR</name>
<reference evidence="2 3" key="1">
    <citation type="journal article" date="2015" name="Genome Biol.">
        <title>Comparative genomics of Steinernema reveals deeply conserved gene regulatory networks.</title>
        <authorList>
            <person name="Dillman A.R."/>
            <person name="Macchietto M."/>
            <person name="Porter C.F."/>
            <person name="Rogers A."/>
            <person name="Williams B."/>
            <person name="Antoshechkin I."/>
            <person name="Lee M.M."/>
            <person name="Goodwin Z."/>
            <person name="Lu X."/>
            <person name="Lewis E.E."/>
            <person name="Goodrich-Blair H."/>
            <person name="Stock S.P."/>
            <person name="Adams B.J."/>
            <person name="Sternberg P.W."/>
            <person name="Mortazavi A."/>
        </authorList>
    </citation>
    <scope>NUCLEOTIDE SEQUENCE [LARGE SCALE GENOMIC DNA]</scope>
    <source>
        <strain evidence="2 3">ALL</strain>
    </source>
</reference>
<organism evidence="2 3">
    <name type="scientific">Steinernema carpocapsae</name>
    <name type="common">Entomopathogenic nematode</name>
    <dbReference type="NCBI Taxonomy" id="34508"/>
    <lineage>
        <taxon>Eukaryota</taxon>
        <taxon>Metazoa</taxon>
        <taxon>Ecdysozoa</taxon>
        <taxon>Nematoda</taxon>
        <taxon>Chromadorea</taxon>
        <taxon>Rhabditida</taxon>
        <taxon>Tylenchina</taxon>
        <taxon>Panagrolaimomorpha</taxon>
        <taxon>Strongyloidoidea</taxon>
        <taxon>Steinernematidae</taxon>
        <taxon>Steinernema</taxon>
    </lineage>
</organism>
<evidence type="ECO:0000256" key="1">
    <source>
        <dbReference type="SAM" id="MobiDB-lite"/>
    </source>
</evidence>
<evidence type="ECO:0000313" key="3">
    <source>
        <dbReference type="Proteomes" id="UP000298663"/>
    </source>
</evidence>
<protein>
    <submittedName>
        <fullName evidence="2">Uncharacterized protein</fullName>
    </submittedName>
</protein>
<feature type="region of interest" description="Disordered" evidence="1">
    <location>
        <begin position="141"/>
        <end position="184"/>
    </location>
</feature>
<dbReference type="EMBL" id="AZBU02000008">
    <property type="protein sequence ID" value="TKR68208.1"/>
    <property type="molecule type" value="Genomic_DNA"/>
</dbReference>
<evidence type="ECO:0000313" key="2">
    <source>
        <dbReference type="EMBL" id="TKR68208.1"/>
    </source>
</evidence>
<sequence>MKLYGIMVFHKDEAAAKKVKMMKTAFDLSSFSFFQRNSVKVRIRCEANLWSLREIFSLSVTRSRADLRCKKTNISVTRTFAKTVFLECASAMANFRSAWLSRCSRRCWTTSPRRFIRTMGPDQAREGLHLQWLGGIPQQVAESSGSRCDDSCSGRSGGNEDRTPQHDSIRAGTRREARRPGQGQ</sequence>
<dbReference type="OrthoDB" id="27923at2759"/>
<dbReference type="Proteomes" id="UP000298663">
    <property type="component" value="Unassembled WGS sequence"/>
</dbReference>
<dbReference type="STRING" id="34508.A0A4U5MG40"/>
<feature type="compositionally biased region" description="Basic and acidic residues" evidence="1">
    <location>
        <begin position="147"/>
        <end position="184"/>
    </location>
</feature>
<proteinExistence type="predicted"/>
<reference evidence="2 3" key="2">
    <citation type="journal article" date="2019" name="G3 (Bethesda)">
        <title>Hybrid Assembly of the Genome of the Entomopathogenic Nematode Steinernema carpocapsae Identifies the X-Chromosome.</title>
        <authorList>
            <person name="Serra L."/>
            <person name="Macchietto M."/>
            <person name="Macias-Munoz A."/>
            <person name="McGill C.J."/>
            <person name="Rodriguez I.M."/>
            <person name="Rodriguez B."/>
            <person name="Murad R."/>
            <person name="Mortazavi A."/>
        </authorList>
    </citation>
    <scope>NUCLEOTIDE SEQUENCE [LARGE SCALE GENOMIC DNA]</scope>
    <source>
        <strain evidence="2 3">ALL</strain>
    </source>
</reference>